<dbReference type="NCBIfam" id="TIGR02937">
    <property type="entry name" value="sigma70-ECF"/>
    <property type="match status" value="1"/>
</dbReference>
<comment type="similarity">
    <text evidence="1">Belongs to the sigma-70 factor family. ECF subfamily.</text>
</comment>
<dbReference type="InterPro" id="IPR014284">
    <property type="entry name" value="RNA_pol_sigma-70_dom"/>
</dbReference>
<dbReference type="RefSeq" id="WP_123896676.1">
    <property type="nucleotide sequence ID" value="NZ_RPFJ01000004.1"/>
</dbReference>
<evidence type="ECO:0000256" key="1">
    <source>
        <dbReference type="ARBA" id="ARBA00010641"/>
    </source>
</evidence>
<comment type="caution">
    <text evidence="8">The sequence shown here is derived from an EMBL/GenBank/DDBJ whole genome shotgun (WGS) entry which is preliminary data.</text>
</comment>
<evidence type="ECO:0000259" key="6">
    <source>
        <dbReference type="Pfam" id="PF04542"/>
    </source>
</evidence>
<dbReference type="PANTHER" id="PTHR43133:SF8">
    <property type="entry name" value="RNA POLYMERASE SIGMA FACTOR HI_1459-RELATED"/>
    <property type="match status" value="1"/>
</dbReference>
<dbReference type="AlphaFoldDB" id="A0A3N4P3J8"/>
<dbReference type="GO" id="GO:0006352">
    <property type="term" value="P:DNA-templated transcription initiation"/>
    <property type="evidence" value="ECO:0007669"/>
    <property type="project" value="InterPro"/>
</dbReference>
<dbReference type="CDD" id="cd06171">
    <property type="entry name" value="Sigma70_r4"/>
    <property type="match status" value="1"/>
</dbReference>
<keyword evidence="5" id="KW-0804">Transcription</keyword>
<evidence type="ECO:0000256" key="3">
    <source>
        <dbReference type="ARBA" id="ARBA00023082"/>
    </source>
</evidence>
<dbReference type="GO" id="GO:0016987">
    <property type="term" value="F:sigma factor activity"/>
    <property type="evidence" value="ECO:0007669"/>
    <property type="project" value="UniProtKB-KW"/>
</dbReference>
<feature type="domain" description="RNA polymerase sigma factor 70 region 4 type 2" evidence="7">
    <location>
        <begin position="105"/>
        <end position="155"/>
    </location>
</feature>
<dbReference type="Gene3D" id="1.10.1740.10">
    <property type="match status" value="1"/>
</dbReference>
<accession>A0A3N4P3J8</accession>
<dbReference type="InterPro" id="IPR007627">
    <property type="entry name" value="RNA_pol_sigma70_r2"/>
</dbReference>
<dbReference type="InterPro" id="IPR039425">
    <property type="entry name" value="RNA_pol_sigma-70-like"/>
</dbReference>
<dbReference type="Pfam" id="PF04542">
    <property type="entry name" value="Sigma70_r2"/>
    <property type="match status" value="1"/>
</dbReference>
<dbReference type="SUPFAM" id="SSF88659">
    <property type="entry name" value="Sigma3 and sigma4 domains of RNA polymerase sigma factors"/>
    <property type="match status" value="1"/>
</dbReference>
<keyword evidence="9" id="KW-1185">Reference proteome</keyword>
<feature type="domain" description="RNA polymerase sigma-70 region 2" evidence="6">
    <location>
        <begin position="18"/>
        <end position="75"/>
    </location>
</feature>
<dbReference type="PANTHER" id="PTHR43133">
    <property type="entry name" value="RNA POLYMERASE ECF-TYPE SIGMA FACTO"/>
    <property type="match status" value="1"/>
</dbReference>
<evidence type="ECO:0000256" key="4">
    <source>
        <dbReference type="ARBA" id="ARBA00023125"/>
    </source>
</evidence>
<protein>
    <submittedName>
        <fullName evidence="8">RNA polymerase sigma factor</fullName>
    </submittedName>
</protein>
<dbReference type="GO" id="GO:0003677">
    <property type="term" value="F:DNA binding"/>
    <property type="evidence" value="ECO:0007669"/>
    <property type="project" value="UniProtKB-KW"/>
</dbReference>
<evidence type="ECO:0000313" key="9">
    <source>
        <dbReference type="Proteomes" id="UP000270856"/>
    </source>
</evidence>
<reference evidence="8 9" key="1">
    <citation type="submission" date="2018-11" db="EMBL/GenBank/DDBJ databases">
        <title>Aureibaculum marinum gen. nov., sp. nov., a member of the family Flavobacteriaceae isolated from the Bohai Sea.</title>
        <authorList>
            <person name="Ji X."/>
        </authorList>
    </citation>
    <scope>NUCLEOTIDE SEQUENCE [LARGE SCALE GENOMIC DNA]</scope>
    <source>
        <strain evidence="8 9">BH-SD17</strain>
    </source>
</reference>
<dbReference type="Proteomes" id="UP000270856">
    <property type="component" value="Unassembled WGS sequence"/>
</dbReference>
<dbReference type="InterPro" id="IPR013249">
    <property type="entry name" value="RNA_pol_sigma70_r4_t2"/>
</dbReference>
<keyword evidence="4" id="KW-0238">DNA-binding</keyword>
<dbReference type="InterPro" id="IPR013324">
    <property type="entry name" value="RNA_pol_sigma_r3/r4-like"/>
</dbReference>
<dbReference type="InterPro" id="IPR036388">
    <property type="entry name" value="WH-like_DNA-bd_sf"/>
</dbReference>
<proteinExistence type="inferred from homology"/>
<keyword evidence="2" id="KW-0805">Transcription regulation</keyword>
<organism evidence="8 9">
    <name type="scientific">Aureibaculum marinum</name>
    <dbReference type="NCBI Taxonomy" id="2487930"/>
    <lineage>
        <taxon>Bacteria</taxon>
        <taxon>Pseudomonadati</taxon>
        <taxon>Bacteroidota</taxon>
        <taxon>Flavobacteriia</taxon>
        <taxon>Flavobacteriales</taxon>
        <taxon>Flavobacteriaceae</taxon>
        <taxon>Aureibaculum</taxon>
    </lineage>
</organism>
<dbReference type="EMBL" id="RPFJ01000004">
    <property type="protein sequence ID" value="RPD99150.1"/>
    <property type="molecule type" value="Genomic_DNA"/>
</dbReference>
<dbReference type="SUPFAM" id="SSF88946">
    <property type="entry name" value="Sigma2 domain of RNA polymerase sigma factors"/>
    <property type="match status" value="1"/>
</dbReference>
<keyword evidence="3" id="KW-0731">Sigma factor</keyword>
<dbReference type="InterPro" id="IPR013325">
    <property type="entry name" value="RNA_pol_sigma_r2"/>
</dbReference>
<dbReference type="Pfam" id="PF08281">
    <property type="entry name" value="Sigma70_r4_2"/>
    <property type="match status" value="1"/>
</dbReference>
<evidence type="ECO:0000313" key="8">
    <source>
        <dbReference type="EMBL" id="RPD99150.1"/>
    </source>
</evidence>
<sequence>MNKSEFRLKVFSLSERLFPMVSRMLGSNGNAEDAIQEIMMKLWIKRKEIGNHPNITGLVFLTARNYCIDVLRKRRLEIEDTFFELEILKSDNLHEELEWRELNKMIKKILKSLPEKQKEILIMRDLEGYEFLEIAAATQLKIEHVRVLLSRARKEVSVKLEKYYGYER</sequence>
<evidence type="ECO:0000256" key="5">
    <source>
        <dbReference type="ARBA" id="ARBA00023163"/>
    </source>
</evidence>
<evidence type="ECO:0000256" key="2">
    <source>
        <dbReference type="ARBA" id="ARBA00023015"/>
    </source>
</evidence>
<gene>
    <name evidence="8" type="ORF">EGM88_03935</name>
</gene>
<evidence type="ECO:0000259" key="7">
    <source>
        <dbReference type="Pfam" id="PF08281"/>
    </source>
</evidence>
<dbReference type="OrthoDB" id="795989at2"/>
<dbReference type="Gene3D" id="1.10.10.10">
    <property type="entry name" value="Winged helix-like DNA-binding domain superfamily/Winged helix DNA-binding domain"/>
    <property type="match status" value="1"/>
</dbReference>
<name>A0A3N4P3J8_9FLAO</name>